<comment type="subcellular location">
    <subcellularLocation>
        <location evidence="8">Cytoplasm</location>
    </subcellularLocation>
</comment>
<comment type="catalytic activity">
    <reaction evidence="8">
        <text>4 Fe(2+) + O2 + 6 H2O = 4 iron(III) oxide-hydroxide + 12 H(+)</text>
        <dbReference type="Rhea" id="RHEA:11972"/>
        <dbReference type="ChEBI" id="CHEBI:15377"/>
        <dbReference type="ChEBI" id="CHEBI:15378"/>
        <dbReference type="ChEBI" id="CHEBI:15379"/>
        <dbReference type="ChEBI" id="CHEBI:29033"/>
        <dbReference type="ChEBI" id="CHEBI:78619"/>
        <dbReference type="EC" id="1.16.3.2"/>
    </reaction>
</comment>
<protein>
    <recommendedName>
        <fullName evidence="8">Ferritin</fullName>
        <ecNumber evidence="8">1.16.3.2</ecNumber>
    </recommendedName>
</protein>
<accession>A0A1K2IGI7</accession>
<keyword evidence="3 7" id="KW-0479">Metal-binding</keyword>
<comment type="function">
    <text evidence="8">Iron-storage protein.</text>
</comment>
<evidence type="ECO:0000259" key="9">
    <source>
        <dbReference type="PROSITE" id="PS50905"/>
    </source>
</evidence>
<dbReference type="PANTHER" id="PTHR11431:SF127">
    <property type="entry name" value="BACTERIAL NON-HEME FERRITIN"/>
    <property type="match status" value="1"/>
</dbReference>
<keyword evidence="2 8" id="KW-0409">Iron storage</keyword>
<dbReference type="InterPro" id="IPR001519">
    <property type="entry name" value="Ferritin"/>
</dbReference>
<keyword evidence="4" id="KW-0560">Oxidoreductase</keyword>
<dbReference type="InterPro" id="IPR041719">
    <property type="entry name" value="Ferritin_prok"/>
</dbReference>
<evidence type="ECO:0000256" key="5">
    <source>
        <dbReference type="ARBA" id="ARBA00023004"/>
    </source>
</evidence>
<keyword evidence="8" id="KW-0963">Cytoplasm</keyword>
<gene>
    <name evidence="10" type="ORF">SAMN05216324_102322</name>
</gene>
<dbReference type="SUPFAM" id="SSF47240">
    <property type="entry name" value="Ferritin-like"/>
    <property type="match status" value="1"/>
</dbReference>
<keyword evidence="5 7" id="KW-0408">Iron</keyword>
<proteinExistence type="inferred from homology"/>
<dbReference type="InterPro" id="IPR009078">
    <property type="entry name" value="Ferritin-like_SF"/>
</dbReference>
<organism evidence="10 11">
    <name type="scientific">Chryseobacterium limigenitum</name>
    <dbReference type="NCBI Taxonomy" id="1612149"/>
    <lineage>
        <taxon>Bacteria</taxon>
        <taxon>Pseudomonadati</taxon>
        <taxon>Bacteroidota</taxon>
        <taxon>Flavobacteriia</taxon>
        <taxon>Flavobacteriales</taxon>
        <taxon>Weeksellaceae</taxon>
        <taxon>Chryseobacterium group</taxon>
        <taxon>Chryseobacterium</taxon>
    </lineage>
</organism>
<comment type="function">
    <text evidence="6">May alleviate iron toxicity in the presence of oxygen.</text>
</comment>
<evidence type="ECO:0000256" key="4">
    <source>
        <dbReference type="ARBA" id="ARBA00023002"/>
    </source>
</evidence>
<dbReference type="AlphaFoldDB" id="A0A1K2IGI7"/>
<dbReference type="InterPro" id="IPR008331">
    <property type="entry name" value="Ferritin_DPS_dom"/>
</dbReference>
<evidence type="ECO:0000313" key="10">
    <source>
        <dbReference type="EMBL" id="SFZ91360.1"/>
    </source>
</evidence>
<dbReference type="Gene3D" id="1.20.1260.10">
    <property type="match status" value="1"/>
</dbReference>
<evidence type="ECO:0000256" key="1">
    <source>
        <dbReference type="ARBA" id="ARBA00006950"/>
    </source>
</evidence>
<dbReference type="Pfam" id="PF00210">
    <property type="entry name" value="Ferritin"/>
    <property type="match status" value="1"/>
</dbReference>
<reference evidence="11" key="1">
    <citation type="submission" date="2016-10" db="EMBL/GenBank/DDBJ databases">
        <authorList>
            <person name="Varghese N."/>
            <person name="Submissions S."/>
        </authorList>
    </citation>
    <scope>NUCLEOTIDE SEQUENCE [LARGE SCALE GENOMIC DNA]</scope>
    <source>
        <strain evidence="11">SUR2</strain>
    </source>
</reference>
<dbReference type="GO" id="GO:0006826">
    <property type="term" value="P:iron ion transport"/>
    <property type="evidence" value="ECO:0007669"/>
    <property type="project" value="InterPro"/>
</dbReference>
<dbReference type="PANTHER" id="PTHR11431">
    <property type="entry name" value="FERRITIN"/>
    <property type="match status" value="1"/>
</dbReference>
<feature type="domain" description="Ferritin-like diiron" evidence="9">
    <location>
        <begin position="33"/>
        <end position="178"/>
    </location>
</feature>
<evidence type="ECO:0000256" key="7">
    <source>
        <dbReference type="PIRSR" id="PIRSR601519-1"/>
    </source>
</evidence>
<name>A0A1K2IGI7_9FLAO</name>
<dbReference type="CDD" id="cd01055">
    <property type="entry name" value="Nonheme_Ferritin"/>
    <property type="match status" value="1"/>
</dbReference>
<dbReference type="EC" id="1.16.3.2" evidence="8"/>
<dbReference type="PROSITE" id="PS50905">
    <property type="entry name" value="FERRITIN_LIKE"/>
    <property type="match status" value="1"/>
</dbReference>
<evidence type="ECO:0000256" key="6">
    <source>
        <dbReference type="ARBA" id="ARBA00054546"/>
    </source>
</evidence>
<dbReference type="EMBL" id="FPKW01000002">
    <property type="protein sequence ID" value="SFZ91360.1"/>
    <property type="molecule type" value="Genomic_DNA"/>
</dbReference>
<dbReference type="GO" id="GO:0006879">
    <property type="term" value="P:intracellular iron ion homeostasis"/>
    <property type="evidence" value="ECO:0007669"/>
    <property type="project" value="UniProtKB-KW"/>
</dbReference>
<feature type="binding site" evidence="7">
    <location>
        <position position="83"/>
    </location>
    <ligand>
        <name>Fe cation</name>
        <dbReference type="ChEBI" id="CHEBI:24875"/>
        <label>1</label>
    </ligand>
</feature>
<dbReference type="InterPro" id="IPR009040">
    <property type="entry name" value="Ferritin-like_diiron"/>
</dbReference>
<feature type="binding site" evidence="7">
    <location>
        <position position="86"/>
    </location>
    <ligand>
        <name>Fe cation</name>
        <dbReference type="ChEBI" id="CHEBI:24875"/>
        <label>1</label>
    </ligand>
</feature>
<dbReference type="GO" id="GO:0004322">
    <property type="term" value="F:ferroxidase activity"/>
    <property type="evidence" value="ECO:0007669"/>
    <property type="project" value="TreeGrafter"/>
</dbReference>
<feature type="binding site" evidence="7">
    <location>
        <position position="160"/>
    </location>
    <ligand>
        <name>Fe cation</name>
        <dbReference type="ChEBI" id="CHEBI:24875"/>
        <label>1</label>
    </ligand>
</feature>
<sequence>MKGGCISVLFVLILIKSFDFGVLFHNFTVKFIIMVSDKIAQLINEQIAHEQYAAQYYLSMSAWFSSKDLDGIANYFRVQSKEELMHADKMFDYLNDVGGQIIIGEIAKPPHEFANAIDIFEKALEHEKKVTKSIFNIVKNANDEGDFATTSFLQWFINEQVEEEASASQYVTKIKMVSDNPSALYLFDQELSQRVFVANATA</sequence>
<keyword evidence="11" id="KW-1185">Reference proteome</keyword>
<feature type="binding site" evidence="7">
    <location>
        <position position="127"/>
    </location>
    <ligand>
        <name>Fe cation</name>
        <dbReference type="ChEBI" id="CHEBI:24875"/>
        <label>1</label>
    </ligand>
</feature>
<dbReference type="GO" id="GO:0005829">
    <property type="term" value="C:cytosol"/>
    <property type="evidence" value="ECO:0007669"/>
    <property type="project" value="TreeGrafter"/>
</dbReference>
<evidence type="ECO:0000313" key="11">
    <source>
        <dbReference type="Proteomes" id="UP000182034"/>
    </source>
</evidence>
<dbReference type="GO" id="GO:0008198">
    <property type="term" value="F:ferrous iron binding"/>
    <property type="evidence" value="ECO:0007669"/>
    <property type="project" value="TreeGrafter"/>
</dbReference>
<comment type="similarity">
    <text evidence="1 8">Belongs to the ferritin family. Prokaryotic subfamily.</text>
</comment>
<evidence type="ECO:0000256" key="8">
    <source>
        <dbReference type="RuleBase" id="RU361145"/>
    </source>
</evidence>
<dbReference type="InterPro" id="IPR012347">
    <property type="entry name" value="Ferritin-like"/>
</dbReference>
<dbReference type="GO" id="GO:0008199">
    <property type="term" value="F:ferric iron binding"/>
    <property type="evidence" value="ECO:0007669"/>
    <property type="project" value="InterPro"/>
</dbReference>
<dbReference type="Proteomes" id="UP000182034">
    <property type="component" value="Unassembled WGS sequence"/>
</dbReference>
<dbReference type="FunFam" id="1.20.1260.10:FF:000001">
    <property type="entry name" value="Non-heme ferritin"/>
    <property type="match status" value="1"/>
</dbReference>
<dbReference type="STRING" id="1612149.SAMN05216324_102322"/>
<evidence type="ECO:0000256" key="3">
    <source>
        <dbReference type="ARBA" id="ARBA00022723"/>
    </source>
</evidence>
<feature type="binding site" evidence="7">
    <location>
        <position position="50"/>
    </location>
    <ligand>
        <name>Fe cation</name>
        <dbReference type="ChEBI" id="CHEBI:24875"/>
        <label>1</label>
    </ligand>
</feature>
<evidence type="ECO:0000256" key="2">
    <source>
        <dbReference type="ARBA" id="ARBA00022434"/>
    </source>
</evidence>
<dbReference type="GO" id="GO:0042802">
    <property type="term" value="F:identical protein binding"/>
    <property type="evidence" value="ECO:0007669"/>
    <property type="project" value="UniProtKB-ARBA"/>
</dbReference>